<dbReference type="Gene3D" id="3.40.50.1110">
    <property type="entry name" value="SGNH hydrolase"/>
    <property type="match status" value="1"/>
</dbReference>
<dbReference type="PANTHER" id="PTHR34407">
    <property type="entry name" value="EXPRESSED PROTEIN"/>
    <property type="match status" value="1"/>
</dbReference>
<organism evidence="3 4">
    <name type="scientific">Edaphochlamys debaryana</name>
    <dbReference type="NCBI Taxonomy" id="47281"/>
    <lineage>
        <taxon>Eukaryota</taxon>
        <taxon>Viridiplantae</taxon>
        <taxon>Chlorophyta</taxon>
        <taxon>core chlorophytes</taxon>
        <taxon>Chlorophyceae</taxon>
        <taxon>CS clade</taxon>
        <taxon>Chlamydomonadales</taxon>
        <taxon>Chlamydomonadales incertae sedis</taxon>
        <taxon>Edaphochlamys</taxon>
    </lineage>
</organism>
<sequence>MTALLGSVLGYRFTLPLVQLDRGIAYRGASTRLRHVVSRLLAGREVKVGVVGGSISWGHGSEKRGVDDWFSVLSNWLFEAFPRSNVTARNGCVPGVTSAYMILCMERSVDPESELVFVEFTLNDGPREQLMNNDVVQDMERLVRRLLALPRRPAVVIFHTPTHGLANYPRGHPKNPEGDEYVPFYQTTEDAQGAVAHYYDVQALSLRTALYRLAQHQPKAGFRWEDTMYDIHPGQQGHRIMADLAVHLLQQTALGLVLRPWSTQEEEAFEEPLPPPMYEGNAAPDAPMCLMQGAFIALVPPESLSGFNYTVEGTPEKPKPGYIATVAGASMRVRLDTHRDGSDALVRLYWQHLKSYEKMGTAEFSCVSGCKCVALRVDGTHARKASQIYLGVHDVSQAKECVIEVKVLSETTAPEGPLRHKFKLTGVVASERPGGSIFDNIVAGGGPFAVREHNGERSQTTLSREGLQGGWKEDEAELQEHFRQEEERLKAAAAAAGR</sequence>
<feature type="domain" description="SGNH hydrolase-type esterase" evidence="2">
    <location>
        <begin position="50"/>
        <end position="240"/>
    </location>
</feature>
<dbReference type="InterPro" id="IPR036514">
    <property type="entry name" value="SGNH_hydro_sf"/>
</dbReference>
<dbReference type="Proteomes" id="UP000612055">
    <property type="component" value="Unassembled WGS sequence"/>
</dbReference>
<dbReference type="CDD" id="cd00229">
    <property type="entry name" value="SGNH_hydrolase"/>
    <property type="match status" value="1"/>
</dbReference>
<evidence type="ECO:0000259" key="2">
    <source>
        <dbReference type="Pfam" id="PF13472"/>
    </source>
</evidence>
<dbReference type="PANTHER" id="PTHR34407:SF1">
    <property type="entry name" value="SGNH HYDROLASE-TYPE ESTERASE DOMAIN-CONTAINING PROTEIN"/>
    <property type="match status" value="1"/>
</dbReference>
<dbReference type="OrthoDB" id="532422at2759"/>
<evidence type="ECO:0000313" key="4">
    <source>
        <dbReference type="Proteomes" id="UP000612055"/>
    </source>
</evidence>
<keyword evidence="4" id="KW-1185">Reference proteome</keyword>
<protein>
    <recommendedName>
        <fullName evidence="2">SGNH hydrolase-type esterase domain-containing protein</fullName>
    </recommendedName>
</protein>
<accession>A0A835XH68</accession>
<name>A0A835XH68_9CHLO</name>
<comment type="caution">
    <text evidence="3">The sequence shown here is derived from an EMBL/GenBank/DDBJ whole genome shotgun (WGS) entry which is preliminary data.</text>
</comment>
<reference evidence="3" key="1">
    <citation type="journal article" date="2020" name="bioRxiv">
        <title>Comparative genomics of Chlamydomonas.</title>
        <authorList>
            <person name="Craig R.J."/>
            <person name="Hasan A.R."/>
            <person name="Ness R.W."/>
            <person name="Keightley P.D."/>
        </authorList>
    </citation>
    <scope>NUCLEOTIDE SEQUENCE</scope>
    <source>
        <strain evidence="3">CCAP 11/70</strain>
    </source>
</reference>
<feature type="region of interest" description="Disordered" evidence="1">
    <location>
        <begin position="452"/>
        <end position="481"/>
    </location>
</feature>
<evidence type="ECO:0000256" key="1">
    <source>
        <dbReference type="SAM" id="MobiDB-lite"/>
    </source>
</evidence>
<dbReference type="InterPro" id="IPR013830">
    <property type="entry name" value="SGNH_hydro"/>
</dbReference>
<dbReference type="SUPFAM" id="SSF52266">
    <property type="entry name" value="SGNH hydrolase"/>
    <property type="match status" value="1"/>
</dbReference>
<dbReference type="AlphaFoldDB" id="A0A835XH68"/>
<evidence type="ECO:0000313" key="3">
    <source>
        <dbReference type="EMBL" id="KAG2483022.1"/>
    </source>
</evidence>
<dbReference type="EMBL" id="JAEHOE010000193">
    <property type="protein sequence ID" value="KAG2483022.1"/>
    <property type="molecule type" value="Genomic_DNA"/>
</dbReference>
<gene>
    <name evidence="3" type="ORF">HYH03_018102</name>
</gene>
<proteinExistence type="predicted"/>
<dbReference type="Pfam" id="PF13472">
    <property type="entry name" value="Lipase_GDSL_2"/>
    <property type="match status" value="1"/>
</dbReference>